<organism evidence="1 2">
    <name type="scientific">Oedothorax gibbosus</name>
    <dbReference type="NCBI Taxonomy" id="931172"/>
    <lineage>
        <taxon>Eukaryota</taxon>
        <taxon>Metazoa</taxon>
        <taxon>Ecdysozoa</taxon>
        <taxon>Arthropoda</taxon>
        <taxon>Chelicerata</taxon>
        <taxon>Arachnida</taxon>
        <taxon>Araneae</taxon>
        <taxon>Araneomorphae</taxon>
        <taxon>Entelegynae</taxon>
        <taxon>Araneoidea</taxon>
        <taxon>Linyphiidae</taxon>
        <taxon>Erigoninae</taxon>
        <taxon>Oedothorax</taxon>
    </lineage>
</organism>
<evidence type="ECO:0000313" key="2">
    <source>
        <dbReference type="Proteomes" id="UP000827092"/>
    </source>
</evidence>
<keyword evidence="2" id="KW-1185">Reference proteome</keyword>
<dbReference type="AlphaFoldDB" id="A0AAV6TNB5"/>
<dbReference type="EMBL" id="JAFNEN010002196">
    <property type="protein sequence ID" value="KAG8172966.1"/>
    <property type="molecule type" value="Genomic_DNA"/>
</dbReference>
<name>A0AAV6TNB5_9ARAC</name>
<protein>
    <submittedName>
        <fullName evidence="1">Uncharacterized protein</fullName>
    </submittedName>
</protein>
<accession>A0AAV6TNB5</accession>
<reference evidence="1 2" key="1">
    <citation type="journal article" date="2022" name="Nat. Ecol. Evol.">
        <title>A masculinizing supergene underlies an exaggerated male reproductive morph in a spider.</title>
        <authorList>
            <person name="Hendrickx F."/>
            <person name="De Corte Z."/>
            <person name="Sonet G."/>
            <person name="Van Belleghem S.M."/>
            <person name="Kostlbacher S."/>
            <person name="Vangestel C."/>
        </authorList>
    </citation>
    <scope>NUCLEOTIDE SEQUENCE [LARGE SCALE GENOMIC DNA]</scope>
    <source>
        <strain evidence="1">W744_W776</strain>
    </source>
</reference>
<evidence type="ECO:0000313" key="1">
    <source>
        <dbReference type="EMBL" id="KAG8172966.1"/>
    </source>
</evidence>
<dbReference type="Proteomes" id="UP000827092">
    <property type="component" value="Unassembled WGS sequence"/>
</dbReference>
<gene>
    <name evidence="1" type="ORF">JTE90_016953</name>
</gene>
<comment type="caution">
    <text evidence="1">The sequence shown here is derived from an EMBL/GenBank/DDBJ whole genome shotgun (WGS) entry which is preliminary data.</text>
</comment>
<sequence>MVPRRLVFTVVKNPRIDFVIEPSPDSLEFTFKDMEVNFNKLKMPFKRRFTHKKPIQVPVYKMKEYIATEFYPEYLEHAWHGSTVGCLDNATYHYLLDVLEDVEMCPLKELSPFEDDPVAWGVAAIQEHKTETDRGSLDHPCQDSGYFDQRVDIPESFEQGSLDRGHPSFLNTCQDSGNFARVDWMCCMKNTRIKFGNDGPPSGICNMMKAAGTILKTGPRESPCADKDPVEAAIGDLMEVETAPSIFSEQEYQLWMAHPLKAQLKCCTAPDIHTMLCQDRAMDEPPSLYLQCKHCGWTVKTNC</sequence>
<proteinExistence type="predicted"/>